<evidence type="ECO:0000256" key="2">
    <source>
        <dbReference type="ARBA" id="ARBA00022801"/>
    </source>
</evidence>
<dbReference type="GO" id="GO:0019509">
    <property type="term" value="P:L-methionine salvage from methylthioadenosine"/>
    <property type="evidence" value="ECO:0007669"/>
    <property type="project" value="InterPro"/>
</dbReference>
<dbReference type="CDD" id="cd01629">
    <property type="entry name" value="HAD_EP"/>
    <property type="match status" value="1"/>
</dbReference>
<dbReference type="InterPro" id="IPR023214">
    <property type="entry name" value="HAD_sf"/>
</dbReference>
<dbReference type="HAMAP" id="MF_01681">
    <property type="entry name" value="Salvage_MtnC"/>
    <property type="match status" value="1"/>
</dbReference>
<name>A0AAE1E2S8_9GAST</name>
<feature type="chain" id="PRO_5042255451" description="Enolase-phosphatase E1" evidence="5">
    <location>
        <begin position="20"/>
        <end position="363"/>
    </location>
</feature>
<reference evidence="6" key="1">
    <citation type="journal article" date="2023" name="G3 (Bethesda)">
        <title>A reference genome for the long-term kleptoplast-retaining sea slug Elysia crispata morphotype clarki.</title>
        <authorList>
            <person name="Eastman K.E."/>
            <person name="Pendleton A.L."/>
            <person name="Shaikh M.A."/>
            <person name="Suttiyut T."/>
            <person name="Ogas R."/>
            <person name="Tomko P."/>
            <person name="Gavelis G."/>
            <person name="Widhalm J.R."/>
            <person name="Wisecaver J.H."/>
        </authorList>
    </citation>
    <scope>NUCLEOTIDE SEQUENCE</scope>
    <source>
        <strain evidence="6">ECLA1</strain>
    </source>
</reference>
<keyword evidence="7" id="KW-1185">Reference proteome</keyword>
<dbReference type="SFLD" id="SFLDG01133">
    <property type="entry name" value="C1.5.4:_Enolase-phosphatase_Li"/>
    <property type="match status" value="1"/>
</dbReference>
<feature type="compositionally biased region" description="Basic and acidic residues" evidence="4">
    <location>
        <begin position="320"/>
        <end position="332"/>
    </location>
</feature>
<dbReference type="SFLD" id="SFLDS00003">
    <property type="entry name" value="Haloacid_Dehalogenase"/>
    <property type="match status" value="1"/>
</dbReference>
<feature type="compositionally biased region" description="Acidic residues" evidence="4">
    <location>
        <begin position="333"/>
        <end position="363"/>
    </location>
</feature>
<evidence type="ECO:0000256" key="5">
    <source>
        <dbReference type="SAM" id="SignalP"/>
    </source>
</evidence>
<dbReference type="GO" id="GO:0043874">
    <property type="term" value="F:acireductone synthase activity"/>
    <property type="evidence" value="ECO:0007669"/>
    <property type="project" value="InterPro"/>
</dbReference>
<accession>A0AAE1E2S8</accession>
<organism evidence="6 7">
    <name type="scientific">Elysia crispata</name>
    <name type="common">lettuce slug</name>
    <dbReference type="NCBI Taxonomy" id="231223"/>
    <lineage>
        <taxon>Eukaryota</taxon>
        <taxon>Metazoa</taxon>
        <taxon>Spiralia</taxon>
        <taxon>Lophotrochozoa</taxon>
        <taxon>Mollusca</taxon>
        <taxon>Gastropoda</taxon>
        <taxon>Heterobranchia</taxon>
        <taxon>Euthyneura</taxon>
        <taxon>Panpulmonata</taxon>
        <taxon>Sacoglossa</taxon>
        <taxon>Placobranchoidea</taxon>
        <taxon>Plakobranchidae</taxon>
        <taxon>Elysia</taxon>
    </lineage>
</organism>
<dbReference type="PANTHER" id="PTHR20371">
    <property type="entry name" value="ENOLASE-PHOSPHATASE E1"/>
    <property type="match status" value="1"/>
</dbReference>
<dbReference type="NCBIfam" id="TIGR01691">
    <property type="entry name" value="enolase-ppase"/>
    <property type="match status" value="1"/>
</dbReference>
<evidence type="ECO:0000256" key="3">
    <source>
        <dbReference type="ARBA" id="ARBA00023167"/>
    </source>
</evidence>
<evidence type="ECO:0000313" key="7">
    <source>
        <dbReference type="Proteomes" id="UP001283361"/>
    </source>
</evidence>
<dbReference type="Pfam" id="PF00702">
    <property type="entry name" value="Hydrolase"/>
    <property type="match status" value="1"/>
</dbReference>
<dbReference type="InterPro" id="IPR036412">
    <property type="entry name" value="HAD-like_sf"/>
</dbReference>
<evidence type="ECO:0000256" key="1">
    <source>
        <dbReference type="ARBA" id="ARBA00022605"/>
    </source>
</evidence>
<evidence type="ECO:0000256" key="4">
    <source>
        <dbReference type="SAM" id="MobiDB-lite"/>
    </source>
</evidence>
<dbReference type="SFLD" id="SFLDG01129">
    <property type="entry name" value="C1.5:_HAD__Beta-PGM__Phosphata"/>
    <property type="match status" value="1"/>
</dbReference>
<dbReference type="Gene3D" id="3.40.50.1000">
    <property type="entry name" value="HAD superfamily/HAD-like"/>
    <property type="match status" value="1"/>
</dbReference>
<dbReference type="EMBL" id="JAWDGP010001379">
    <property type="protein sequence ID" value="KAK3792329.1"/>
    <property type="molecule type" value="Genomic_DNA"/>
</dbReference>
<dbReference type="SFLD" id="SFLDF00044">
    <property type="entry name" value="enolase-phosphatase"/>
    <property type="match status" value="1"/>
</dbReference>
<keyword evidence="1" id="KW-0028">Amino-acid biosynthesis</keyword>
<keyword evidence="5" id="KW-0732">Signal</keyword>
<keyword evidence="2" id="KW-0378">Hydrolase</keyword>
<dbReference type="InterPro" id="IPR023943">
    <property type="entry name" value="Enolase-ppase_E1"/>
</dbReference>
<dbReference type="PANTHER" id="PTHR20371:SF1">
    <property type="entry name" value="ENOLASE-PHOSPHATASE E1"/>
    <property type="match status" value="1"/>
</dbReference>
<feature type="region of interest" description="Disordered" evidence="4">
    <location>
        <begin position="319"/>
        <end position="363"/>
    </location>
</feature>
<protein>
    <recommendedName>
        <fullName evidence="8">Enolase-phosphatase E1</fullName>
    </recommendedName>
</protein>
<dbReference type="Proteomes" id="UP001283361">
    <property type="component" value="Unassembled WGS sequence"/>
</dbReference>
<evidence type="ECO:0008006" key="8">
    <source>
        <dbReference type="Google" id="ProtNLM"/>
    </source>
</evidence>
<dbReference type="AlphaFoldDB" id="A0AAE1E2S8"/>
<dbReference type="SUPFAM" id="SSF56784">
    <property type="entry name" value="HAD-like"/>
    <property type="match status" value="1"/>
</dbReference>
<gene>
    <name evidence="6" type="ORF">RRG08_046640</name>
</gene>
<comment type="caution">
    <text evidence="6">The sequence shown here is derived from an EMBL/GenBank/DDBJ whole genome shotgun (WGS) entry which is preliminary data.</text>
</comment>
<dbReference type="GO" id="GO:0000287">
    <property type="term" value="F:magnesium ion binding"/>
    <property type="evidence" value="ECO:0007669"/>
    <property type="project" value="InterPro"/>
</dbReference>
<evidence type="ECO:0000313" key="6">
    <source>
        <dbReference type="EMBL" id="KAK3792329.1"/>
    </source>
</evidence>
<keyword evidence="3" id="KW-0486">Methionine biosynthesis</keyword>
<proteinExistence type="inferred from homology"/>
<dbReference type="Gene3D" id="1.10.720.60">
    <property type="match status" value="1"/>
</dbReference>
<feature type="signal peptide" evidence="5">
    <location>
        <begin position="1"/>
        <end position="19"/>
    </location>
</feature>
<sequence>MVKLAIMMFIVTEIDVYDAVGVVNMNGNGRRCNCGGGTMSEKKKFVRIMASLKRSVEEAESLLFGIRSIVIDIEGTTTPISFVKDKLFPYVRDNIEKWLNSNFDKAEVQKSIAALRAQASREKSNQAENVVLIPTCDCDADKEDVIKAVCENIKCQMDSNRKTTELKNLQGLVWKDAYESKVVKGELFKDVGPMLKMLAEEGFQLYVFSSGSIAAQKLLFAHSSYGDLTDVFLGYFDTTTGSKTDSTSYKKIAAEIGQEPKEILFLTDIPQEAEAAVTAGMRSALLIRPGNAKLTDEHLQNFACIEKFDELYGDEDDEDDIKRFAKENHERTDDEDEDEDDDDDDDDDDDAEIEAEGDDGDDD</sequence>